<evidence type="ECO:0000313" key="9">
    <source>
        <dbReference type="EMBL" id="MBO8454927.1"/>
    </source>
</evidence>
<feature type="transmembrane region" description="Helical" evidence="6">
    <location>
        <begin position="330"/>
        <end position="352"/>
    </location>
</feature>
<evidence type="ECO:0000259" key="8">
    <source>
        <dbReference type="Pfam" id="PF12704"/>
    </source>
</evidence>
<feature type="domain" description="ABC3 transporter permease C-terminal" evidence="7">
    <location>
        <begin position="669"/>
        <end position="781"/>
    </location>
</feature>
<feature type="transmembrane region" description="Helical" evidence="6">
    <location>
        <begin position="718"/>
        <end position="740"/>
    </location>
</feature>
<evidence type="ECO:0000256" key="3">
    <source>
        <dbReference type="ARBA" id="ARBA00022692"/>
    </source>
</evidence>
<feature type="transmembrane region" description="Helical" evidence="6">
    <location>
        <begin position="752"/>
        <end position="773"/>
    </location>
</feature>
<dbReference type="EMBL" id="JADIMK010000008">
    <property type="protein sequence ID" value="MBO8454927.1"/>
    <property type="molecule type" value="Genomic_DNA"/>
</dbReference>
<dbReference type="Proteomes" id="UP000823617">
    <property type="component" value="Unassembled WGS sequence"/>
</dbReference>
<feature type="transmembrane region" description="Helical" evidence="6">
    <location>
        <begin position="372"/>
        <end position="395"/>
    </location>
</feature>
<feature type="transmembrane region" description="Helical" evidence="6">
    <location>
        <begin position="416"/>
        <end position="439"/>
    </location>
</feature>
<gene>
    <name evidence="9" type="ORF">IAC08_00795</name>
</gene>
<comment type="subcellular location">
    <subcellularLocation>
        <location evidence="1">Cell membrane</location>
        <topology evidence="1">Multi-pass membrane protein</topology>
    </subcellularLocation>
</comment>
<proteinExistence type="predicted"/>
<feature type="transmembrane region" description="Helical" evidence="6">
    <location>
        <begin position="12"/>
        <end position="32"/>
    </location>
</feature>
<evidence type="ECO:0000256" key="1">
    <source>
        <dbReference type="ARBA" id="ARBA00004651"/>
    </source>
</evidence>
<keyword evidence="2" id="KW-1003">Cell membrane</keyword>
<dbReference type="InterPro" id="IPR050250">
    <property type="entry name" value="Macrolide_Exporter_MacB"/>
</dbReference>
<organism evidence="9 10">
    <name type="scientific">Candidatus Cryptobacteroides intestinigallinarum</name>
    <dbReference type="NCBI Taxonomy" id="2840767"/>
    <lineage>
        <taxon>Bacteria</taxon>
        <taxon>Pseudomonadati</taxon>
        <taxon>Bacteroidota</taxon>
        <taxon>Bacteroidia</taxon>
        <taxon>Bacteroidales</taxon>
        <taxon>Candidatus Cryptobacteroides</taxon>
    </lineage>
</organism>
<protein>
    <submittedName>
        <fullName evidence="9">ABC transporter permease</fullName>
    </submittedName>
</protein>
<evidence type="ECO:0000313" key="10">
    <source>
        <dbReference type="Proteomes" id="UP000823617"/>
    </source>
</evidence>
<evidence type="ECO:0000259" key="7">
    <source>
        <dbReference type="Pfam" id="PF02687"/>
    </source>
</evidence>
<feature type="transmembrane region" description="Helical" evidence="6">
    <location>
        <begin position="666"/>
        <end position="688"/>
    </location>
</feature>
<sequence>MKHLLDRKRWLGTVLDVIGLAVAFTAFMVIMVQVRYDWTYDRNYRDHEKIFRFEFPNDPTDAGSYSTTISRPFIESLKGTIPEVEAIGACRLFSQGTSEWYKEGNLEQKYDIHNGWMDSDMLKVFPFDILEGDAGDFSEPESALISKSTAELMFPGESPVGKYIASSDYGNPRQIVAAYRDFPENSTPASGIILQLGQESLDNWSEWSYQCFMKLNDPEQKDKVTRELTLKMLDALDASPDSDRGKVIDQGLRITNPHDAYFSHDISGDPMAKGNKATTNTLFLIGIVIILIAIINFINFATASVPLIIKNINTRKVLGSSRAALVAKQLSEALALAAAAFAIAVLAIHLLSTTSFTYYISGSLKIADNIRILLIGTGTAVFTALVAGLFPALYSTSFQPAMVLKGSFSLTPKGRMIRSTMVGFQFLASFILIAVAAFIQIQTSYMKHMDMGFRHDLVVEFVCGSEVGRKADLFDQKLRENPHIKDVTFAGNNLVSLSKMGWGREMEGQYIQIDVLPVSSDFLDFFGLQIKEGRGFTRTDDLNPDGTVIMNEQAMLRFPFLRIGGKFPGHAENPAEIIGVVKDFNFMPMQYNINPFALYDFGSRPWWPLWMAYAKIDGADIPSTFSYIRETLHEFYPGIDADDLDVHFLDDTIGKLYQKEEKLTSLIAITAILSLIISLTGILGIVSFETQFRRKEIAIRKVHGATVGEILKMMNRHYIIMTLICFVISVPISVFIMKTWVRSFAYQSPVPVWIFIADLVAVMAVTVLTVTLMSRSAAMQNPAENLRNE</sequence>
<feature type="domain" description="ABC3 transporter permease C-terminal" evidence="7">
    <location>
        <begin position="284"/>
        <end position="399"/>
    </location>
</feature>
<evidence type="ECO:0000256" key="5">
    <source>
        <dbReference type="ARBA" id="ARBA00023136"/>
    </source>
</evidence>
<dbReference type="Pfam" id="PF12704">
    <property type="entry name" value="MacB_PCD"/>
    <property type="match status" value="2"/>
</dbReference>
<evidence type="ECO:0000256" key="2">
    <source>
        <dbReference type="ARBA" id="ARBA00022475"/>
    </source>
</evidence>
<dbReference type="InterPro" id="IPR003838">
    <property type="entry name" value="ABC3_permease_C"/>
</dbReference>
<dbReference type="AlphaFoldDB" id="A0A9D9HJF2"/>
<reference evidence="9" key="1">
    <citation type="submission" date="2020-10" db="EMBL/GenBank/DDBJ databases">
        <authorList>
            <person name="Gilroy R."/>
        </authorList>
    </citation>
    <scope>NUCLEOTIDE SEQUENCE</scope>
    <source>
        <strain evidence="9">B1-3475</strain>
    </source>
</reference>
<dbReference type="GO" id="GO:0022857">
    <property type="term" value="F:transmembrane transporter activity"/>
    <property type="evidence" value="ECO:0007669"/>
    <property type="project" value="TreeGrafter"/>
</dbReference>
<dbReference type="PANTHER" id="PTHR30572">
    <property type="entry name" value="MEMBRANE COMPONENT OF TRANSPORTER-RELATED"/>
    <property type="match status" value="1"/>
</dbReference>
<feature type="transmembrane region" description="Helical" evidence="6">
    <location>
        <begin position="282"/>
        <end position="309"/>
    </location>
</feature>
<keyword evidence="3 6" id="KW-0812">Transmembrane</keyword>
<keyword evidence="4 6" id="KW-1133">Transmembrane helix</keyword>
<comment type="caution">
    <text evidence="9">The sequence shown here is derived from an EMBL/GenBank/DDBJ whole genome shotgun (WGS) entry which is preliminary data.</text>
</comment>
<feature type="domain" description="MacB-like periplasmic core" evidence="8">
    <location>
        <begin position="431"/>
        <end position="588"/>
    </location>
</feature>
<dbReference type="PANTHER" id="PTHR30572:SF18">
    <property type="entry name" value="ABC-TYPE MACROLIDE FAMILY EXPORT SYSTEM PERMEASE COMPONENT 2"/>
    <property type="match status" value="1"/>
</dbReference>
<name>A0A9D9HJF2_9BACT</name>
<evidence type="ECO:0000256" key="6">
    <source>
        <dbReference type="SAM" id="Phobius"/>
    </source>
</evidence>
<accession>A0A9D9HJF2</accession>
<dbReference type="Pfam" id="PF02687">
    <property type="entry name" value="FtsX"/>
    <property type="match status" value="2"/>
</dbReference>
<dbReference type="GO" id="GO:0005886">
    <property type="term" value="C:plasma membrane"/>
    <property type="evidence" value="ECO:0007669"/>
    <property type="project" value="UniProtKB-SubCell"/>
</dbReference>
<reference evidence="9" key="2">
    <citation type="journal article" date="2021" name="PeerJ">
        <title>Extensive microbial diversity within the chicken gut microbiome revealed by metagenomics and culture.</title>
        <authorList>
            <person name="Gilroy R."/>
            <person name="Ravi A."/>
            <person name="Getino M."/>
            <person name="Pursley I."/>
            <person name="Horton D.L."/>
            <person name="Alikhan N.F."/>
            <person name="Baker D."/>
            <person name="Gharbi K."/>
            <person name="Hall N."/>
            <person name="Watson M."/>
            <person name="Adriaenssens E.M."/>
            <person name="Foster-Nyarko E."/>
            <person name="Jarju S."/>
            <person name="Secka A."/>
            <person name="Antonio M."/>
            <person name="Oren A."/>
            <person name="Chaudhuri R.R."/>
            <person name="La Ragione R."/>
            <person name="Hildebrand F."/>
            <person name="Pallen M.J."/>
        </authorList>
    </citation>
    <scope>NUCLEOTIDE SEQUENCE</scope>
    <source>
        <strain evidence="9">B1-3475</strain>
    </source>
</reference>
<dbReference type="InterPro" id="IPR025857">
    <property type="entry name" value="MacB_PCD"/>
</dbReference>
<keyword evidence="5 6" id="KW-0472">Membrane</keyword>
<evidence type="ECO:0000256" key="4">
    <source>
        <dbReference type="ARBA" id="ARBA00022989"/>
    </source>
</evidence>
<feature type="domain" description="MacB-like periplasmic core" evidence="8">
    <location>
        <begin position="14"/>
        <end position="229"/>
    </location>
</feature>